<proteinExistence type="predicted"/>
<name>A0A3B9GVU6_9PROT</name>
<dbReference type="SUPFAM" id="SSF53098">
    <property type="entry name" value="Ribonuclease H-like"/>
    <property type="match status" value="1"/>
</dbReference>
<protein>
    <recommendedName>
        <fullName evidence="3">Integrase catalytic domain-containing protein</fullName>
    </recommendedName>
</protein>
<reference evidence="1 2" key="1">
    <citation type="journal article" date="2018" name="Nat. Biotechnol.">
        <title>A standardized bacterial taxonomy based on genome phylogeny substantially revises the tree of life.</title>
        <authorList>
            <person name="Parks D.H."/>
            <person name="Chuvochina M."/>
            <person name="Waite D.W."/>
            <person name="Rinke C."/>
            <person name="Skarshewski A."/>
            <person name="Chaumeil P.A."/>
            <person name="Hugenholtz P."/>
        </authorList>
    </citation>
    <scope>NUCLEOTIDE SEQUENCE [LARGE SCALE GENOMIC DNA]</scope>
    <source>
        <strain evidence="1">UBA8733</strain>
    </source>
</reference>
<dbReference type="AlphaFoldDB" id="A0A3B9GVU6"/>
<dbReference type="InterPro" id="IPR012337">
    <property type="entry name" value="RNaseH-like_sf"/>
</dbReference>
<comment type="caution">
    <text evidence="1">The sequence shown here is derived from an EMBL/GenBank/DDBJ whole genome shotgun (WGS) entry which is preliminary data.</text>
</comment>
<evidence type="ECO:0008006" key="3">
    <source>
        <dbReference type="Google" id="ProtNLM"/>
    </source>
</evidence>
<dbReference type="EMBL" id="DMAN01000118">
    <property type="protein sequence ID" value="HAE26585.1"/>
    <property type="molecule type" value="Genomic_DNA"/>
</dbReference>
<gene>
    <name evidence="1" type="ORF">DCG58_05450</name>
</gene>
<dbReference type="Proteomes" id="UP000259610">
    <property type="component" value="Unassembled WGS sequence"/>
</dbReference>
<evidence type="ECO:0000313" key="2">
    <source>
        <dbReference type="Proteomes" id="UP000259610"/>
    </source>
</evidence>
<accession>A0A3B9GVU6</accession>
<evidence type="ECO:0000313" key="1">
    <source>
        <dbReference type="EMBL" id="HAE26585.1"/>
    </source>
</evidence>
<organism evidence="1 2">
    <name type="scientific">Hyphomonas adhaerens</name>
    <dbReference type="NCBI Taxonomy" id="81029"/>
    <lineage>
        <taxon>Bacteria</taxon>
        <taxon>Pseudomonadati</taxon>
        <taxon>Pseudomonadota</taxon>
        <taxon>Alphaproteobacteria</taxon>
        <taxon>Hyphomonadales</taxon>
        <taxon>Hyphomonadaceae</taxon>
        <taxon>Hyphomonas</taxon>
    </lineage>
</organism>
<sequence>MLCVIDEFTRECLTIRVERKLNSRDVLDTLGDLFVVHGPPGYIRSDNVLHSELLAGFGRKASSRSFQIRVLKSITGWASAALEELAAIANTGSMRVRFAGPYRP</sequence>